<evidence type="ECO:0000313" key="2">
    <source>
        <dbReference type="Proteomes" id="UP000019373"/>
    </source>
</evidence>
<dbReference type="Gene3D" id="3.40.50.1820">
    <property type="entry name" value="alpha/beta hydrolase"/>
    <property type="match status" value="1"/>
</dbReference>
<evidence type="ECO:0000313" key="1">
    <source>
        <dbReference type="EMBL" id="ERF72335.1"/>
    </source>
</evidence>
<sequence>MTKADPTTLFMHGAWYSPNHFQPIMLLFGHAGYPTDAKDIHGELEMLVEQVGQEVVVVTHSYGGMVGTETIHERASVKDQISTGV</sequence>
<accession>U1HPL3</accession>
<keyword evidence="2" id="KW-1185">Reference proteome</keyword>
<dbReference type="PANTHER" id="PTHR37017">
    <property type="entry name" value="AB HYDROLASE-1 DOMAIN-CONTAINING PROTEIN-RELATED"/>
    <property type="match status" value="1"/>
</dbReference>
<dbReference type="SUPFAM" id="SSF53474">
    <property type="entry name" value="alpha/beta-Hydrolases"/>
    <property type="match status" value="1"/>
</dbReference>
<reference evidence="2" key="1">
    <citation type="journal article" date="2014" name="BMC Genomics">
        <title>Genome characteristics reveal the impact of lichenization on lichen-forming fungus Endocarpon pusillum Hedwig (Verrucariales, Ascomycota).</title>
        <authorList>
            <person name="Wang Y.-Y."/>
            <person name="Liu B."/>
            <person name="Zhang X.-Y."/>
            <person name="Zhou Q.-M."/>
            <person name="Zhang T."/>
            <person name="Li H."/>
            <person name="Yu Y.-F."/>
            <person name="Zhang X.-L."/>
            <person name="Hao X.-Y."/>
            <person name="Wang M."/>
            <person name="Wang L."/>
            <person name="Wei J.-C."/>
        </authorList>
    </citation>
    <scope>NUCLEOTIDE SEQUENCE [LARGE SCALE GENOMIC DNA]</scope>
    <source>
        <strain evidence="2">Z07020 / HMAS-L-300199</strain>
    </source>
</reference>
<proteinExistence type="predicted"/>
<name>U1HPL3_ENDPU</name>
<dbReference type="EMBL" id="KE721110">
    <property type="protein sequence ID" value="ERF72335.1"/>
    <property type="molecule type" value="Genomic_DNA"/>
</dbReference>
<dbReference type="AlphaFoldDB" id="U1HPL3"/>
<dbReference type="GeneID" id="19241038"/>
<organism evidence="1 2">
    <name type="scientific">Endocarpon pusillum (strain Z07020 / HMAS-L-300199)</name>
    <name type="common">Lichen-forming fungus</name>
    <dbReference type="NCBI Taxonomy" id="1263415"/>
    <lineage>
        <taxon>Eukaryota</taxon>
        <taxon>Fungi</taxon>
        <taxon>Dikarya</taxon>
        <taxon>Ascomycota</taxon>
        <taxon>Pezizomycotina</taxon>
        <taxon>Eurotiomycetes</taxon>
        <taxon>Chaetothyriomycetidae</taxon>
        <taxon>Verrucariales</taxon>
        <taxon>Verrucariaceae</taxon>
        <taxon>Endocarpon</taxon>
    </lineage>
</organism>
<dbReference type="HOGENOM" id="CLU_2512629_0_0_1"/>
<protein>
    <recommendedName>
        <fullName evidence="3">AB hydrolase-1 domain-containing protein</fullName>
    </recommendedName>
</protein>
<dbReference type="PANTHER" id="PTHR37017:SF11">
    <property type="entry name" value="ESTERASE_LIPASE_THIOESTERASE DOMAIN-CONTAINING PROTEIN"/>
    <property type="match status" value="1"/>
</dbReference>
<dbReference type="Proteomes" id="UP000019373">
    <property type="component" value="Unassembled WGS sequence"/>
</dbReference>
<dbReference type="InterPro" id="IPR029058">
    <property type="entry name" value="AB_hydrolase_fold"/>
</dbReference>
<gene>
    <name evidence="1" type="ORF">EPUS_06091</name>
</gene>
<evidence type="ECO:0008006" key="3">
    <source>
        <dbReference type="Google" id="ProtNLM"/>
    </source>
</evidence>
<dbReference type="InterPro" id="IPR052897">
    <property type="entry name" value="Sec-Metab_Biosynth_Hydrolase"/>
</dbReference>
<dbReference type="RefSeq" id="XP_007802006.1">
    <property type="nucleotide sequence ID" value="XM_007803815.1"/>
</dbReference>